<dbReference type="PANTHER" id="PTHR10300:SF14">
    <property type="entry name" value="PROTEIN SARAH"/>
    <property type="match status" value="1"/>
</dbReference>
<evidence type="ECO:0000256" key="2">
    <source>
        <dbReference type="SAM" id="MobiDB-lite"/>
    </source>
</evidence>
<evidence type="ECO:0000256" key="1">
    <source>
        <dbReference type="ARBA" id="ARBA00008209"/>
    </source>
</evidence>
<name>A0A162NJ50_PHYB8</name>
<dbReference type="VEuPathDB" id="FungiDB:PHYBLDRAFT_167057"/>
<dbReference type="Proteomes" id="UP000077315">
    <property type="component" value="Unassembled WGS sequence"/>
</dbReference>
<comment type="similarity">
    <text evidence="1">Belongs to the RCAN family.</text>
</comment>
<evidence type="ECO:0000313" key="3">
    <source>
        <dbReference type="EMBL" id="OAD74708.1"/>
    </source>
</evidence>
<organism evidence="3 4">
    <name type="scientific">Phycomyces blakesleeanus (strain ATCC 8743b / DSM 1359 / FGSC 10004 / NBRC 33097 / NRRL 1555)</name>
    <dbReference type="NCBI Taxonomy" id="763407"/>
    <lineage>
        <taxon>Eukaryota</taxon>
        <taxon>Fungi</taxon>
        <taxon>Fungi incertae sedis</taxon>
        <taxon>Mucoromycota</taxon>
        <taxon>Mucoromycotina</taxon>
        <taxon>Mucoromycetes</taxon>
        <taxon>Mucorales</taxon>
        <taxon>Phycomycetaceae</taxon>
        <taxon>Phycomyces</taxon>
    </lineage>
</organism>
<proteinExistence type="inferred from homology"/>
<reference evidence="4" key="1">
    <citation type="submission" date="2015-06" db="EMBL/GenBank/DDBJ databases">
        <title>Expansion of signal transduction pathways in fungi by whole-genome duplication.</title>
        <authorList>
            <consortium name="DOE Joint Genome Institute"/>
            <person name="Corrochano L.M."/>
            <person name="Kuo A."/>
            <person name="Marcet-Houben M."/>
            <person name="Polaino S."/>
            <person name="Salamov A."/>
            <person name="Villalobos J.M."/>
            <person name="Alvarez M.I."/>
            <person name="Avalos J."/>
            <person name="Benito E.P."/>
            <person name="Benoit I."/>
            <person name="Burger G."/>
            <person name="Camino L.P."/>
            <person name="Canovas D."/>
            <person name="Cerda-Olmedo E."/>
            <person name="Cheng J.-F."/>
            <person name="Dominguez A."/>
            <person name="Elias M."/>
            <person name="Eslava A.P."/>
            <person name="Glaser F."/>
            <person name="Grimwood J."/>
            <person name="Gutierrez G."/>
            <person name="Heitman J."/>
            <person name="Henrissat B."/>
            <person name="Iturriaga E.A."/>
            <person name="Lang B.F."/>
            <person name="Lavin J.L."/>
            <person name="Lee S."/>
            <person name="Li W."/>
            <person name="Lindquist E."/>
            <person name="Lopez-Garcia S."/>
            <person name="Luque E.M."/>
            <person name="Marcos A.T."/>
            <person name="Martin J."/>
            <person name="McCluskey K."/>
            <person name="Medina H.R."/>
            <person name="Miralles-Duran A."/>
            <person name="Miyazaki A."/>
            <person name="Munoz-Torres E."/>
            <person name="Oguiza J.A."/>
            <person name="Ohm R."/>
            <person name="Olmedo M."/>
            <person name="Orejas M."/>
            <person name="Ortiz-Castellanos L."/>
            <person name="Pisabarro A.G."/>
            <person name="Rodriguez-Romero J."/>
            <person name="Ruiz-Herrera J."/>
            <person name="Ruiz-Vazquez R."/>
            <person name="Sanz C."/>
            <person name="Schackwitz W."/>
            <person name="Schmutz J."/>
            <person name="Shahriari M."/>
            <person name="Shelest E."/>
            <person name="Silva-Franco F."/>
            <person name="Soanes D."/>
            <person name="Syed K."/>
            <person name="Tagua V.G."/>
            <person name="Talbot N.J."/>
            <person name="Thon M."/>
            <person name="De vries R.P."/>
            <person name="Wiebenga A."/>
            <person name="Yadav J.S."/>
            <person name="Braun E.L."/>
            <person name="Baker S."/>
            <person name="Garre V."/>
            <person name="Horwitz B."/>
            <person name="Torres-Martinez S."/>
            <person name="Idnurm A."/>
            <person name="Herrera-Estrella A."/>
            <person name="Gabaldon T."/>
            <person name="Grigoriev I.V."/>
        </authorList>
    </citation>
    <scope>NUCLEOTIDE SEQUENCE [LARGE SCALE GENOMIC DNA]</scope>
    <source>
        <strain evidence="4">NRRL 1555(-)</strain>
    </source>
</reference>
<dbReference type="GO" id="GO:0008597">
    <property type="term" value="F:calcium-dependent protein serine/threonine phosphatase regulator activity"/>
    <property type="evidence" value="ECO:0007669"/>
    <property type="project" value="TreeGrafter"/>
</dbReference>
<dbReference type="InterPro" id="IPR012677">
    <property type="entry name" value="Nucleotide-bd_a/b_plait_sf"/>
</dbReference>
<dbReference type="GeneID" id="28996465"/>
<evidence type="ECO:0000313" key="4">
    <source>
        <dbReference type="Proteomes" id="UP000077315"/>
    </source>
</evidence>
<dbReference type="InterPro" id="IPR006931">
    <property type="entry name" value="Calcipressin"/>
</dbReference>
<dbReference type="EMBL" id="KV440978">
    <property type="protein sequence ID" value="OAD74708.1"/>
    <property type="molecule type" value="Genomic_DNA"/>
</dbReference>
<dbReference type="OrthoDB" id="17212at2759"/>
<dbReference type="GO" id="GO:0003676">
    <property type="term" value="F:nucleic acid binding"/>
    <property type="evidence" value="ECO:0007669"/>
    <property type="project" value="InterPro"/>
</dbReference>
<dbReference type="Gene3D" id="3.30.70.330">
    <property type="match status" value="1"/>
</dbReference>
<evidence type="ECO:0008006" key="5">
    <source>
        <dbReference type="Google" id="ProtNLM"/>
    </source>
</evidence>
<gene>
    <name evidence="3" type="ORF">PHYBLDRAFT_167057</name>
</gene>
<dbReference type="InParanoid" id="A0A162NJ50"/>
<accession>A0A162NJ50</accession>
<dbReference type="PANTHER" id="PTHR10300">
    <property type="entry name" value="CALCIPRESSIN"/>
    <property type="match status" value="1"/>
</dbReference>
<dbReference type="RefSeq" id="XP_018292748.1">
    <property type="nucleotide sequence ID" value="XM_018435559.1"/>
</dbReference>
<dbReference type="InterPro" id="IPR035979">
    <property type="entry name" value="RBD_domain_sf"/>
</dbReference>
<feature type="compositionally biased region" description="Polar residues" evidence="2">
    <location>
        <begin position="208"/>
        <end position="225"/>
    </location>
</feature>
<sequence>MIDNTSVQSIATNTLLIPDIPKNFFACSSAMKQIEEKFAEFGTISQFILMKGFGRIMVIYEETMAAIKAKLEIDRATLFWKQENENVEIIAMGKDLENIWNANTLEIRIYFGQHNPINPDLALSRLQVPDLERNFLISPPGSPFEDWEQTLESPPNKAVLASDLSHALADYSDDNMEDLDDFLLDDSDFFEVQEKLPLIQIDAEDNSRVSTPSTPNSADSRRSNGQKLKVVLSENADGAENLPRITIQDWDGDNLSFNSGGLFPGAPKTQMPKLKVEPTARPPLQA</sequence>
<dbReference type="Pfam" id="PF04847">
    <property type="entry name" value="Calcipressin"/>
    <property type="match status" value="1"/>
</dbReference>
<dbReference type="AlphaFoldDB" id="A0A162NJ50"/>
<dbReference type="GO" id="GO:0019722">
    <property type="term" value="P:calcium-mediated signaling"/>
    <property type="evidence" value="ECO:0007669"/>
    <property type="project" value="InterPro"/>
</dbReference>
<dbReference type="GO" id="GO:0005634">
    <property type="term" value="C:nucleus"/>
    <property type="evidence" value="ECO:0007669"/>
    <property type="project" value="TreeGrafter"/>
</dbReference>
<dbReference type="GO" id="GO:0005737">
    <property type="term" value="C:cytoplasm"/>
    <property type="evidence" value="ECO:0007669"/>
    <property type="project" value="TreeGrafter"/>
</dbReference>
<dbReference type="SUPFAM" id="SSF54928">
    <property type="entry name" value="RNA-binding domain, RBD"/>
    <property type="match status" value="1"/>
</dbReference>
<dbReference type="STRING" id="763407.A0A162NJ50"/>
<keyword evidence="4" id="KW-1185">Reference proteome</keyword>
<protein>
    <recommendedName>
        <fullName evidence="5">Calcipressin</fullName>
    </recommendedName>
</protein>
<feature type="region of interest" description="Disordered" evidence="2">
    <location>
        <begin position="203"/>
        <end position="225"/>
    </location>
</feature>
<feature type="region of interest" description="Disordered" evidence="2">
    <location>
        <begin position="249"/>
        <end position="286"/>
    </location>
</feature>